<comment type="caution">
    <text evidence="1">The sequence shown here is derived from an EMBL/GenBank/DDBJ whole genome shotgun (WGS) entry which is preliminary data.</text>
</comment>
<dbReference type="RefSeq" id="WP_125477696.1">
    <property type="nucleotide sequence ID" value="NZ_FCOL02000054.1"/>
</dbReference>
<organism evidence="1 2">
    <name type="scientific">Caballeronia terrestris</name>
    <dbReference type="NCBI Taxonomy" id="1226301"/>
    <lineage>
        <taxon>Bacteria</taxon>
        <taxon>Pseudomonadati</taxon>
        <taxon>Pseudomonadota</taxon>
        <taxon>Betaproteobacteria</taxon>
        <taxon>Burkholderiales</taxon>
        <taxon>Burkholderiaceae</taxon>
        <taxon>Caballeronia</taxon>
    </lineage>
</organism>
<evidence type="ECO:0000313" key="1">
    <source>
        <dbReference type="EMBL" id="SAL80336.1"/>
    </source>
</evidence>
<protein>
    <submittedName>
        <fullName evidence="1">Uncharacterized protein</fullName>
    </submittedName>
</protein>
<gene>
    <name evidence="1" type="ORF">AWB67_05610</name>
</gene>
<dbReference type="AlphaFoldDB" id="A0A158KGS4"/>
<name>A0A158KGS4_9BURK</name>
<keyword evidence="2" id="KW-1185">Reference proteome</keyword>
<sequence>MTKVDRCRSLIVEYLPDDRRISVYGVEKEIAASLTTNALEAPIFLDDEAGKEGAEFTLDDEFARRLGNALLNVLALSYPGFTEVANGDKQPAFAQRLGFRVSDSSYCA</sequence>
<dbReference type="OrthoDB" id="9101509at2"/>
<reference evidence="1" key="1">
    <citation type="submission" date="2016-01" db="EMBL/GenBank/DDBJ databases">
        <authorList>
            <person name="Peeters C."/>
        </authorList>
    </citation>
    <scope>NUCLEOTIDE SEQUENCE [LARGE SCALE GENOMIC DNA]</scope>
    <source>
        <strain evidence="1">LMG 22937</strain>
    </source>
</reference>
<accession>A0A158KGS4</accession>
<proteinExistence type="predicted"/>
<dbReference type="EMBL" id="FCOL02000054">
    <property type="protein sequence ID" value="SAL80336.1"/>
    <property type="molecule type" value="Genomic_DNA"/>
</dbReference>
<dbReference type="Proteomes" id="UP000054925">
    <property type="component" value="Unassembled WGS sequence"/>
</dbReference>
<evidence type="ECO:0000313" key="2">
    <source>
        <dbReference type="Proteomes" id="UP000054925"/>
    </source>
</evidence>